<evidence type="ECO:0000313" key="2">
    <source>
        <dbReference type="EMBL" id="KAF8906835.1"/>
    </source>
</evidence>
<evidence type="ECO:0000313" key="3">
    <source>
        <dbReference type="Proteomes" id="UP000724874"/>
    </source>
</evidence>
<dbReference type="Proteomes" id="UP000724874">
    <property type="component" value="Unassembled WGS sequence"/>
</dbReference>
<sequence>MGFWDGTLTRFYPLLDTFSPERWQYICGTGAYHSQRAMSSYVQTNDFQIMCRSLNLPTHPLQAFTQTPRQRTQPSPSSTKIILYSVPAISLSRPFLSYPCTIMAKRTAAAAAQPQPQPRARSNASRNPWSKSIPPPTAPPPIPRIRRPRKIKLPQDIIYIIIDYLWDQPSALKSCSLSSRSFLFHTRRNLYIKDLVVIVQTPAAWVLPTLYQVTRLANDVSSASRRALSSILMADHVESCSLHDILNFDSLYLSRCLSLRHLELSGCSTLTPYHPPRYFSNPPPSLPSLTIGDHDDSLHSLLNCCVGHEPAFMLNSLQKLDVEEDVASRAFADLPFCFSRLPRLSFGYGNILVNDSLPTPEPIGLSQFQRLTSVELRSVHDQQGLIFALRSARIMESISHPSILQQAYWSCVDAALFYLPLPPLSSVQFRYGTSVLFSDSVKTFTKVRSLGVHVHLS</sequence>
<keyword evidence="3" id="KW-1185">Reference proteome</keyword>
<proteinExistence type="predicted"/>
<comment type="caution">
    <text evidence="2">The sequence shown here is derived from an EMBL/GenBank/DDBJ whole genome shotgun (WGS) entry which is preliminary data.</text>
</comment>
<accession>A0A9P5NVL9</accession>
<protein>
    <submittedName>
        <fullName evidence="2">Uncharacterized protein</fullName>
    </submittedName>
</protein>
<feature type="compositionally biased region" description="Pro residues" evidence="1">
    <location>
        <begin position="133"/>
        <end position="143"/>
    </location>
</feature>
<feature type="region of interest" description="Disordered" evidence="1">
    <location>
        <begin position="109"/>
        <end position="146"/>
    </location>
</feature>
<dbReference type="EMBL" id="JADNYJ010000017">
    <property type="protein sequence ID" value="KAF8906835.1"/>
    <property type="molecule type" value="Genomic_DNA"/>
</dbReference>
<name>A0A9P5NVL9_GYMJU</name>
<evidence type="ECO:0000256" key="1">
    <source>
        <dbReference type="SAM" id="MobiDB-lite"/>
    </source>
</evidence>
<reference evidence="2" key="1">
    <citation type="submission" date="2020-11" db="EMBL/GenBank/DDBJ databases">
        <authorList>
            <consortium name="DOE Joint Genome Institute"/>
            <person name="Ahrendt S."/>
            <person name="Riley R."/>
            <person name="Andreopoulos W."/>
            <person name="LaButti K."/>
            <person name="Pangilinan J."/>
            <person name="Ruiz-duenas F.J."/>
            <person name="Barrasa J.M."/>
            <person name="Sanchez-Garcia M."/>
            <person name="Camarero S."/>
            <person name="Miyauchi S."/>
            <person name="Serrano A."/>
            <person name="Linde D."/>
            <person name="Babiker R."/>
            <person name="Drula E."/>
            <person name="Ayuso-Fernandez I."/>
            <person name="Pacheco R."/>
            <person name="Padilla G."/>
            <person name="Ferreira P."/>
            <person name="Barriuso J."/>
            <person name="Kellner H."/>
            <person name="Castanera R."/>
            <person name="Alfaro M."/>
            <person name="Ramirez L."/>
            <person name="Pisabarro A.G."/>
            <person name="Kuo A."/>
            <person name="Tritt A."/>
            <person name="Lipzen A."/>
            <person name="He G."/>
            <person name="Yan M."/>
            <person name="Ng V."/>
            <person name="Cullen D."/>
            <person name="Martin F."/>
            <person name="Rosso M.-N."/>
            <person name="Henrissat B."/>
            <person name="Hibbett D."/>
            <person name="Martinez A.T."/>
            <person name="Grigoriev I.V."/>
        </authorList>
    </citation>
    <scope>NUCLEOTIDE SEQUENCE</scope>
    <source>
        <strain evidence="2">AH 44721</strain>
    </source>
</reference>
<feature type="compositionally biased region" description="Low complexity" evidence="1">
    <location>
        <begin position="109"/>
        <end position="121"/>
    </location>
</feature>
<dbReference type="AlphaFoldDB" id="A0A9P5NVL9"/>
<organism evidence="2 3">
    <name type="scientific">Gymnopilus junonius</name>
    <name type="common">Spectacular rustgill mushroom</name>
    <name type="synonym">Gymnopilus spectabilis subsp. junonius</name>
    <dbReference type="NCBI Taxonomy" id="109634"/>
    <lineage>
        <taxon>Eukaryota</taxon>
        <taxon>Fungi</taxon>
        <taxon>Dikarya</taxon>
        <taxon>Basidiomycota</taxon>
        <taxon>Agaricomycotina</taxon>
        <taxon>Agaricomycetes</taxon>
        <taxon>Agaricomycetidae</taxon>
        <taxon>Agaricales</taxon>
        <taxon>Agaricineae</taxon>
        <taxon>Hymenogastraceae</taxon>
        <taxon>Gymnopilus</taxon>
    </lineage>
</organism>
<gene>
    <name evidence="2" type="ORF">CPB84DRAFT_1769794</name>
</gene>
<dbReference type="InterPro" id="IPR032675">
    <property type="entry name" value="LRR_dom_sf"/>
</dbReference>
<dbReference type="Gene3D" id="3.80.10.10">
    <property type="entry name" value="Ribonuclease Inhibitor"/>
    <property type="match status" value="1"/>
</dbReference>